<evidence type="ECO:0000313" key="3">
    <source>
        <dbReference type="Proteomes" id="UP000054988"/>
    </source>
</evidence>
<reference evidence="2 3" key="1">
    <citation type="submission" date="2015-12" db="EMBL/GenBank/DDBJ databases">
        <title>Draft genome sequence of Moniliophthora roreri, the causal agent of frosty pod rot of cacao.</title>
        <authorList>
            <person name="Aime M.C."/>
            <person name="Diaz-Valderrama J.R."/>
            <person name="Kijpornyongpan T."/>
            <person name="Phillips-Mora W."/>
        </authorList>
    </citation>
    <scope>NUCLEOTIDE SEQUENCE [LARGE SCALE GENOMIC DNA]</scope>
    <source>
        <strain evidence="2 3">MCA 2952</strain>
    </source>
</reference>
<evidence type="ECO:0000313" key="2">
    <source>
        <dbReference type="EMBL" id="KTB39524.1"/>
    </source>
</evidence>
<accession>A0A0W0FT97</accession>
<feature type="transmembrane region" description="Helical" evidence="1">
    <location>
        <begin position="111"/>
        <end position="133"/>
    </location>
</feature>
<name>A0A0W0FT97_MONRR</name>
<feature type="transmembrane region" description="Helical" evidence="1">
    <location>
        <begin position="181"/>
        <end position="204"/>
    </location>
</feature>
<dbReference type="AlphaFoldDB" id="A0A0W0FT97"/>
<feature type="transmembrane region" description="Helical" evidence="1">
    <location>
        <begin position="20"/>
        <end position="47"/>
    </location>
</feature>
<keyword evidence="1" id="KW-0472">Membrane</keyword>
<dbReference type="Proteomes" id="UP000054988">
    <property type="component" value="Unassembled WGS sequence"/>
</dbReference>
<keyword evidence="1" id="KW-1133">Transmembrane helix</keyword>
<comment type="caution">
    <text evidence="2">The sequence shown here is derived from an EMBL/GenBank/DDBJ whole genome shotgun (WGS) entry which is preliminary data.</text>
</comment>
<feature type="transmembrane region" description="Helical" evidence="1">
    <location>
        <begin position="224"/>
        <end position="244"/>
    </location>
</feature>
<evidence type="ECO:0000256" key="1">
    <source>
        <dbReference type="SAM" id="Phobius"/>
    </source>
</evidence>
<sequence>MPSLELNSESLYSSKSILLGPFISVGLMLFLLGIYVLLFVLVLYFLFGRATNAIKRKLHLAWVTPLFLLSVSSTVIKGVSIIKQGTVTLSVVSISPKGQMSAWEYTSVLDLLAGVFYVLANCIADAILLYRCFVIWGPMTRNRIFVFPLMALVFLTNAIGLIGFILGSITTVARLGGDITTGYFIANAVNTFLLTPTVAGRIWWLSREPRRIMGTQIERKYDRIIGMVVESGLLYSASLIIYVVTRQNHGLELFPLVGLMVGIAPTLIILGSSLGLFKSAVPGSRIMISTLRFAEPLAGGDSSEALNANLRGDIDSNIGEAHKAECRSATVRGR</sequence>
<feature type="transmembrane region" description="Helical" evidence="1">
    <location>
        <begin position="256"/>
        <end position="277"/>
    </location>
</feature>
<protein>
    <submittedName>
        <fullName evidence="2">Uncharacterized protein</fullName>
    </submittedName>
</protein>
<gene>
    <name evidence="2" type="ORF">WG66_7878</name>
</gene>
<feature type="transmembrane region" description="Helical" evidence="1">
    <location>
        <begin position="145"/>
        <end position="169"/>
    </location>
</feature>
<organism evidence="2 3">
    <name type="scientific">Moniliophthora roreri</name>
    <name type="common">Frosty pod rot fungus</name>
    <name type="synonym">Monilia roreri</name>
    <dbReference type="NCBI Taxonomy" id="221103"/>
    <lineage>
        <taxon>Eukaryota</taxon>
        <taxon>Fungi</taxon>
        <taxon>Dikarya</taxon>
        <taxon>Basidiomycota</taxon>
        <taxon>Agaricomycotina</taxon>
        <taxon>Agaricomycetes</taxon>
        <taxon>Agaricomycetidae</taxon>
        <taxon>Agaricales</taxon>
        <taxon>Marasmiineae</taxon>
        <taxon>Marasmiaceae</taxon>
        <taxon>Moniliophthora</taxon>
    </lineage>
</organism>
<keyword evidence="1" id="KW-0812">Transmembrane</keyword>
<dbReference type="EMBL" id="LATX01001671">
    <property type="protein sequence ID" value="KTB39524.1"/>
    <property type="molecule type" value="Genomic_DNA"/>
</dbReference>
<proteinExistence type="predicted"/>
<feature type="transmembrane region" description="Helical" evidence="1">
    <location>
        <begin position="59"/>
        <end position="82"/>
    </location>
</feature>